<comment type="caution">
    <text evidence="2">The sequence shown here is derived from an EMBL/GenBank/DDBJ whole genome shotgun (WGS) entry which is preliminary data.</text>
</comment>
<evidence type="ECO:0000313" key="3">
    <source>
        <dbReference type="Proteomes" id="UP000237271"/>
    </source>
</evidence>
<dbReference type="InterPro" id="IPR016197">
    <property type="entry name" value="Chromo-like_dom_sf"/>
</dbReference>
<feature type="domain" description="Chromo" evidence="1">
    <location>
        <begin position="50"/>
        <end position="112"/>
    </location>
</feature>
<dbReference type="Gene3D" id="2.40.50.40">
    <property type="match status" value="1"/>
</dbReference>
<dbReference type="AlphaFoldDB" id="A0A2P4YVF7"/>
<dbReference type="PROSITE" id="PS50013">
    <property type="entry name" value="CHROMO_2"/>
    <property type="match status" value="1"/>
</dbReference>
<evidence type="ECO:0000313" key="2">
    <source>
        <dbReference type="EMBL" id="POM81781.1"/>
    </source>
</evidence>
<organism evidence="2 3">
    <name type="scientific">Phytophthora palmivora</name>
    <dbReference type="NCBI Taxonomy" id="4796"/>
    <lineage>
        <taxon>Eukaryota</taxon>
        <taxon>Sar</taxon>
        <taxon>Stramenopiles</taxon>
        <taxon>Oomycota</taxon>
        <taxon>Peronosporomycetes</taxon>
        <taxon>Peronosporales</taxon>
        <taxon>Peronosporaceae</taxon>
        <taxon>Phytophthora</taxon>
    </lineage>
</organism>
<dbReference type="OrthoDB" id="116407at2759"/>
<gene>
    <name evidence="2" type="ORF">PHPALM_205</name>
</gene>
<accession>A0A2P4YVF7</accession>
<dbReference type="Proteomes" id="UP000237271">
    <property type="component" value="Unassembled WGS sequence"/>
</dbReference>
<sequence length="136" mass="15343">MPRFVEGDFVLTAQMLSRASKLAVQWKGPKSIVKALKDLIAHAMRAEGGHLVSKLLKCRIGPATHAWEIQVEWVGLDPLEASWEPATVIYEDVPALVQRFVERTDSAATRAMWASLTKTSTARKQYKSQRRRKGRQ</sequence>
<name>A0A2P4YVF7_9STRA</name>
<dbReference type="EMBL" id="NCKW01000018">
    <property type="protein sequence ID" value="POM81781.1"/>
    <property type="molecule type" value="Genomic_DNA"/>
</dbReference>
<keyword evidence="3" id="KW-1185">Reference proteome</keyword>
<reference evidence="2 3" key="1">
    <citation type="journal article" date="2017" name="Genome Biol. Evol.">
        <title>Phytophthora megakarya and P. palmivora, closely related causal agents of cacao black pod rot, underwent increases in genome sizes and gene numbers by different mechanisms.</title>
        <authorList>
            <person name="Ali S.S."/>
            <person name="Shao J."/>
            <person name="Lary D.J."/>
            <person name="Kronmiller B."/>
            <person name="Shen D."/>
            <person name="Strem M.D."/>
            <person name="Amoako-Attah I."/>
            <person name="Akrofi A.Y."/>
            <person name="Begoude B.A."/>
            <person name="Ten Hoopen G.M."/>
            <person name="Coulibaly K."/>
            <person name="Kebe B.I."/>
            <person name="Melnick R.L."/>
            <person name="Guiltinan M.J."/>
            <person name="Tyler B.M."/>
            <person name="Meinhardt L.W."/>
            <person name="Bailey B.A."/>
        </authorList>
    </citation>
    <scope>NUCLEOTIDE SEQUENCE [LARGE SCALE GENOMIC DNA]</scope>
    <source>
        <strain evidence="3">sbr112.9</strain>
    </source>
</reference>
<proteinExistence type="predicted"/>
<dbReference type="InterPro" id="IPR000953">
    <property type="entry name" value="Chromo/chromo_shadow_dom"/>
</dbReference>
<protein>
    <recommendedName>
        <fullName evidence="1">Chromo domain-containing protein</fullName>
    </recommendedName>
</protein>
<evidence type="ECO:0000259" key="1">
    <source>
        <dbReference type="PROSITE" id="PS50013"/>
    </source>
</evidence>
<dbReference type="SUPFAM" id="SSF54160">
    <property type="entry name" value="Chromo domain-like"/>
    <property type="match status" value="1"/>
</dbReference>